<dbReference type="InterPro" id="IPR033704">
    <property type="entry name" value="dUTPase_trimeric"/>
</dbReference>
<protein>
    <recommendedName>
        <fullName evidence="2">human endogenous retrovirus K endopeptidase</fullName>
        <ecNumber evidence="2">3.4.23.50</ecNumber>
    </recommendedName>
    <alternativeName>
        <fullName evidence="10">Protease</fullName>
    </alternativeName>
    <alternativeName>
        <fullName evidence="9">Proteinase</fullName>
    </alternativeName>
</protein>
<dbReference type="Pfam" id="PF00077">
    <property type="entry name" value="RVP"/>
    <property type="match status" value="1"/>
</dbReference>
<dbReference type="Proteomes" id="UP001652581">
    <property type="component" value="Unplaced"/>
</dbReference>
<dbReference type="PROSITE" id="PS50174">
    <property type="entry name" value="G_PATCH"/>
    <property type="match status" value="1"/>
</dbReference>
<gene>
    <name evidence="15" type="primary">LOC140692877</name>
</gene>
<evidence type="ECO:0000259" key="13">
    <source>
        <dbReference type="PROSITE" id="PS50175"/>
    </source>
</evidence>
<dbReference type="PANTHER" id="PTHR19422:SF123">
    <property type="entry name" value="RT1 CLASS I, LOCUS CE15"/>
    <property type="match status" value="1"/>
</dbReference>
<dbReference type="InterPro" id="IPR001995">
    <property type="entry name" value="Peptidase_A2_cat"/>
</dbReference>
<dbReference type="Pfam" id="PF00692">
    <property type="entry name" value="dUTPase"/>
    <property type="match status" value="1"/>
</dbReference>
<dbReference type="Pfam" id="PF01585">
    <property type="entry name" value="G-patch"/>
    <property type="match status" value="1"/>
</dbReference>
<dbReference type="SMART" id="SM00443">
    <property type="entry name" value="G_patch"/>
    <property type="match status" value="1"/>
</dbReference>
<reference evidence="15" key="1">
    <citation type="submission" date="2025-08" db="UniProtKB">
        <authorList>
            <consortium name="RefSeq"/>
        </authorList>
    </citation>
    <scope>IDENTIFICATION</scope>
</reference>
<evidence type="ECO:0000256" key="6">
    <source>
        <dbReference type="ARBA" id="ARBA00022801"/>
    </source>
</evidence>
<dbReference type="SUPFAM" id="SSF50630">
    <property type="entry name" value="Acid proteases"/>
    <property type="match status" value="1"/>
</dbReference>
<dbReference type="InterPro" id="IPR051592">
    <property type="entry name" value="HERV-K_Pro_peptidase_A2"/>
</dbReference>
<dbReference type="Gene3D" id="2.40.70.10">
    <property type="entry name" value="Acid Proteases"/>
    <property type="match status" value="1"/>
</dbReference>
<dbReference type="GeneID" id="140692877"/>
<proteinExistence type="inferred from homology"/>
<dbReference type="PANTHER" id="PTHR19422">
    <property type="entry name" value="GAG RETROVIRAL POLYPROTEIN"/>
    <property type="match status" value="1"/>
</dbReference>
<dbReference type="InterPro" id="IPR036157">
    <property type="entry name" value="dUTPase-like_sf"/>
</dbReference>
<evidence type="ECO:0000256" key="10">
    <source>
        <dbReference type="ARBA" id="ARBA00043244"/>
    </source>
</evidence>
<comment type="catalytic activity">
    <reaction evidence="1">
        <text>Processing at the authentic HIV-1 PR recognition site and release of the mature p17 matrix and the p24 capsid protein, as a result of the cleavage of the -SQNY-|-PIVQ- cleavage site.</text>
        <dbReference type="EC" id="3.4.23.50"/>
    </reaction>
</comment>
<evidence type="ECO:0000256" key="9">
    <source>
        <dbReference type="ARBA" id="ARBA00042135"/>
    </source>
</evidence>
<dbReference type="CDD" id="cd07557">
    <property type="entry name" value="trimeric_dUTPase"/>
    <property type="match status" value="1"/>
</dbReference>
<evidence type="ECO:0000313" key="14">
    <source>
        <dbReference type="Proteomes" id="UP001652581"/>
    </source>
</evidence>
<evidence type="ECO:0000256" key="11">
    <source>
        <dbReference type="SAM" id="MobiDB-lite"/>
    </source>
</evidence>
<keyword evidence="3" id="KW-0645">Protease</keyword>
<feature type="domain" description="Peptidase A2" evidence="13">
    <location>
        <begin position="167"/>
        <end position="243"/>
    </location>
</feature>
<evidence type="ECO:0000313" key="15">
    <source>
        <dbReference type="RefSeq" id="XP_072813197.1"/>
    </source>
</evidence>
<dbReference type="RefSeq" id="XP_072813197.1">
    <property type="nucleotide sequence ID" value="XM_072957096.1"/>
</dbReference>
<keyword evidence="6" id="KW-0378">Hydrolase</keyword>
<dbReference type="InterPro" id="IPR000467">
    <property type="entry name" value="G_patch_dom"/>
</dbReference>
<evidence type="ECO:0000259" key="12">
    <source>
        <dbReference type="PROSITE" id="PS50174"/>
    </source>
</evidence>
<evidence type="ECO:0000256" key="8">
    <source>
        <dbReference type="ARBA" id="ARBA00038675"/>
    </source>
</evidence>
<keyword evidence="5" id="KW-0688">Ribosomal frameshifting</keyword>
<evidence type="ECO:0000256" key="5">
    <source>
        <dbReference type="ARBA" id="ARBA00022758"/>
    </source>
</evidence>
<keyword evidence="4" id="KW-0064">Aspartyl protease</keyword>
<feature type="region of interest" description="Disordered" evidence="11">
    <location>
        <begin position="1"/>
        <end position="23"/>
    </location>
</feature>
<evidence type="ECO:0000256" key="1">
    <source>
        <dbReference type="ARBA" id="ARBA00001339"/>
    </source>
</evidence>
<evidence type="ECO:0000256" key="2">
    <source>
        <dbReference type="ARBA" id="ARBA00013083"/>
    </source>
</evidence>
<dbReference type="InterPro" id="IPR018061">
    <property type="entry name" value="Retropepsins"/>
</dbReference>
<sequence>MLRGNSGDLSGQPQPVSSRPSISDLYRATPGSAGLDLCASTYTVLTPEMGMQALPTGIYGSLPPGSVGLLLGRSSTTMKGLFVAPGVIDSDFEGEIKVMAHSPRTITAIPAGQRIAQLILLPTLTVGRHKTDHKRGTAGFGSSDAYWMQQISDQRPELTLEIQGKKFKGILDTGADISVIAASHWPENWPKQIALSMLQGIGQLHNPEQSSAFLSWKDEEGHSGIFQPYILPSLPVNLWGRDIMSNMGVFLYSPNPTVSHQLLSQGLYPNKGLGKHNQGITQPLQIKGKRDKTGLGYF</sequence>
<dbReference type="Gene3D" id="2.70.40.10">
    <property type="match status" value="1"/>
</dbReference>
<dbReference type="InterPro" id="IPR034170">
    <property type="entry name" value="Retropepsin-like_cat_dom"/>
</dbReference>
<feature type="domain" description="G-patch" evidence="12">
    <location>
        <begin position="254"/>
        <end position="298"/>
    </location>
</feature>
<dbReference type="PROSITE" id="PS00141">
    <property type="entry name" value="ASP_PROTEASE"/>
    <property type="match status" value="1"/>
</dbReference>
<dbReference type="InterPro" id="IPR029054">
    <property type="entry name" value="dUTPase-like"/>
</dbReference>
<dbReference type="InterPro" id="IPR001969">
    <property type="entry name" value="Aspartic_peptidase_AS"/>
</dbReference>
<evidence type="ECO:0000256" key="3">
    <source>
        <dbReference type="ARBA" id="ARBA00022670"/>
    </source>
</evidence>
<dbReference type="InterPro" id="IPR021109">
    <property type="entry name" value="Peptidase_aspartic_dom_sf"/>
</dbReference>
<evidence type="ECO:0000256" key="4">
    <source>
        <dbReference type="ARBA" id="ARBA00022750"/>
    </source>
</evidence>
<dbReference type="CDD" id="cd05482">
    <property type="entry name" value="HIV_retropepsin_like"/>
    <property type="match status" value="1"/>
</dbReference>
<name>A0ABM5CX15_VICPA</name>
<organism evidence="14 15">
    <name type="scientific">Vicugna pacos</name>
    <name type="common">Alpaca</name>
    <name type="synonym">Lama pacos</name>
    <dbReference type="NCBI Taxonomy" id="30538"/>
    <lineage>
        <taxon>Eukaryota</taxon>
        <taxon>Metazoa</taxon>
        <taxon>Chordata</taxon>
        <taxon>Craniata</taxon>
        <taxon>Vertebrata</taxon>
        <taxon>Euteleostomi</taxon>
        <taxon>Mammalia</taxon>
        <taxon>Eutheria</taxon>
        <taxon>Laurasiatheria</taxon>
        <taxon>Artiodactyla</taxon>
        <taxon>Tylopoda</taxon>
        <taxon>Camelidae</taxon>
        <taxon>Vicugna</taxon>
    </lineage>
</organism>
<dbReference type="SUPFAM" id="SSF51283">
    <property type="entry name" value="dUTPase-like"/>
    <property type="match status" value="1"/>
</dbReference>
<feature type="compositionally biased region" description="Polar residues" evidence="11">
    <location>
        <begin position="7"/>
        <end position="21"/>
    </location>
</feature>
<comment type="subunit">
    <text evidence="8">Active as a homodimer.</text>
</comment>
<evidence type="ECO:0000256" key="7">
    <source>
        <dbReference type="ARBA" id="ARBA00038141"/>
    </source>
</evidence>
<accession>A0ABM5CX15</accession>
<dbReference type="PROSITE" id="PS50175">
    <property type="entry name" value="ASP_PROT_RETROV"/>
    <property type="match status" value="1"/>
</dbReference>
<comment type="similarity">
    <text evidence="7">Belongs to the peptidase A2 family. HERV class-II K(HML-2) subfamily.</text>
</comment>
<keyword evidence="14" id="KW-1185">Reference proteome</keyword>
<dbReference type="EC" id="3.4.23.50" evidence="2"/>